<accession>A0A402BXW7</accession>
<proteinExistence type="predicted"/>
<sequence length="38" mass="4376">MCSYAHVTRVGGRCRDHACACNRRRKEECSLVFTNFVV</sequence>
<evidence type="ECO:0000313" key="1">
    <source>
        <dbReference type="EMBL" id="GCE36144.1"/>
    </source>
</evidence>
<protein>
    <submittedName>
        <fullName evidence="1">Uncharacterized protein</fullName>
    </submittedName>
</protein>
<reference evidence="1 2" key="1">
    <citation type="submission" date="2018-11" db="EMBL/GenBank/DDBJ databases">
        <title>Microbial catabolism of amino acid.</title>
        <authorList>
            <person name="Hibi M."/>
            <person name="Ogawa J."/>
        </authorList>
    </citation>
    <scope>NUCLEOTIDE SEQUENCE [LARGE SCALE GENOMIC DNA]</scope>
    <source>
        <strain evidence="1 2">C31-06</strain>
    </source>
</reference>
<evidence type="ECO:0000313" key="2">
    <source>
        <dbReference type="Proteomes" id="UP000287519"/>
    </source>
</evidence>
<gene>
    <name evidence="1" type="ORF">Rhow_000088</name>
</gene>
<dbReference type="Proteomes" id="UP000287519">
    <property type="component" value="Unassembled WGS sequence"/>
</dbReference>
<organism evidence="1 2">
    <name type="scientific">Rhodococcus wratislaviensis</name>
    <name type="common">Tsukamurella wratislaviensis</name>
    <dbReference type="NCBI Taxonomy" id="44752"/>
    <lineage>
        <taxon>Bacteria</taxon>
        <taxon>Bacillati</taxon>
        <taxon>Actinomycetota</taxon>
        <taxon>Actinomycetes</taxon>
        <taxon>Mycobacteriales</taxon>
        <taxon>Nocardiaceae</taxon>
        <taxon>Rhodococcus</taxon>
    </lineage>
</organism>
<keyword evidence="2" id="KW-1185">Reference proteome</keyword>
<name>A0A402BXW7_RHOWR</name>
<dbReference type="AlphaFoldDB" id="A0A402BXW7"/>
<comment type="caution">
    <text evidence="1">The sequence shown here is derived from an EMBL/GenBank/DDBJ whole genome shotgun (WGS) entry which is preliminary data.</text>
</comment>
<dbReference type="EMBL" id="BHYM01000001">
    <property type="protein sequence ID" value="GCE36144.1"/>
    <property type="molecule type" value="Genomic_DNA"/>
</dbReference>